<dbReference type="Proteomes" id="UP000326924">
    <property type="component" value="Unassembled WGS sequence"/>
</dbReference>
<sequence length="266" mass="29782">MFEGWKKHQPIHPHILSAHLSRAWSGPAFKTLMPPVEDLWKIMSDGSFLTRLLSWKFNEPLSVTGDLLLFSLKLVESGSRQQSFSKNHAIAVSDLPWMSLWLACPAWGRGCRRISLSMSRARPLIMCLEARDAFPRGCNVLLKMRISRFDVNLVTYIPAEIALARLASIRQERGHMKLPDIAKSRHVCGAKSAGELDGFSGFRITPAAFVGSGYRSAEVLQQIFIHHGGPEPCPRLSPSVRALNCRNVPQVDKTHHVKWLPSDELG</sequence>
<keyword evidence="2" id="KW-1185">Reference proteome</keyword>
<gene>
    <name evidence="1" type="ORF">FN846DRAFT_651288</name>
</gene>
<comment type="caution">
    <text evidence="1">The sequence shown here is derived from an EMBL/GenBank/DDBJ whole genome shotgun (WGS) entry which is preliminary data.</text>
</comment>
<dbReference type="InParanoid" id="A0A5J5EZD0"/>
<evidence type="ECO:0000313" key="2">
    <source>
        <dbReference type="Proteomes" id="UP000326924"/>
    </source>
</evidence>
<accession>A0A5J5EZD0</accession>
<dbReference type="AlphaFoldDB" id="A0A5J5EZD0"/>
<proteinExistence type="predicted"/>
<protein>
    <submittedName>
        <fullName evidence="1">Uncharacterized protein</fullName>
    </submittedName>
</protein>
<organism evidence="1 2">
    <name type="scientific">Sphaerosporella brunnea</name>
    <dbReference type="NCBI Taxonomy" id="1250544"/>
    <lineage>
        <taxon>Eukaryota</taxon>
        <taxon>Fungi</taxon>
        <taxon>Dikarya</taxon>
        <taxon>Ascomycota</taxon>
        <taxon>Pezizomycotina</taxon>
        <taxon>Pezizomycetes</taxon>
        <taxon>Pezizales</taxon>
        <taxon>Pyronemataceae</taxon>
        <taxon>Sphaerosporella</taxon>
    </lineage>
</organism>
<dbReference type="EMBL" id="VXIS01000065">
    <property type="protein sequence ID" value="KAA8908776.1"/>
    <property type="molecule type" value="Genomic_DNA"/>
</dbReference>
<evidence type="ECO:0000313" key="1">
    <source>
        <dbReference type="EMBL" id="KAA8908776.1"/>
    </source>
</evidence>
<reference evidence="1 2" key="1">
    <citation type="submission" date="2019-09" db="EMBL/GenBank/DDBJ databases">
        <title>Draft genome of the ectomycorrhizal ascomycete Sphaerosporella brunnea.</title>
        <authorList>
            <consortium name="DOE Joint Genome Institute"/>
            <person name="Benucci G.M."/>
            <person name="Marozzi G."/>
            <person name="Antonielli L."/>
            <person name="Sanchez S."/>
            <person name="Marco P."/>
            <person name="Wang X."/>
            <person name="Falini L.B."/>
            <person name="Barry K."/>
            <person name="Haridas S."/>
            <person name="Lipzen A."/>
            <person name="Labutti K."/>
            <person name="Grigoriev I.V."/>
            <person name="Murat C."/>
            <person name="Martin F."/>
            <person name="Albertini E."/>
            <person name="Donnini D."/>
            <person name="Bonito G."/>
        </authorList>
    </citation>
    <scope>NUCLEOTIDE SEQUENCE [LARGE SCALE GENOMIC DNA]</scope>
    <source>
        <strain evidence="1 2">Sb_GMNB300</strain>
    </source>
</reference>
<name>A0A5J5EZD0_9PEZI</name>